<feature type="domain" description="Solute-binding protein family 3/N-terminal" evidence="5">
    <location>
        <begin position="45"/>
        <end position="289"/>
    </location>
</feature>
<evidence type="ECO:0000256" key="2">
    <source>
        <dbReference type="ARBA" id="ARBA00010333"/>
    </source>
</evidence>
<evidence type="ECO:0000259" key="5">
    <source>
        <dbReference type="SMART" id="SM00062"/>
    </source>
</evidence>
<name>A0A841LXE9_9HYPH</name>
<sequence>MAKKPNRWKHWRSTVINLGTIFVLLMAVSFLPADTSLSQIKDRGALKLCVPAGYPPFVTADPQHPGYDIELVQAVADKIGVRLAVNKMESIGRDFNPRNWMLSRGQCDMLAGGVADTVRMRNFMQTIPTDIQLGWMLLSPDGHIPQKGDQIFVIPGNTGLNRLELSGWLRNQGLNAQSISMKAGEIQVAQQVFTAIANGNVQGLVAENFTACSLLKAKGTETNVKASWVFSSETEKTDGQTSNSGVGETYSMALSLWKGDVTLKRAVEKALQQLDKDGKIAELREFYMGGSIICDN</sequence>
<evidence type="ECO:0000256" key="1">
    <source>
        <dbReference type="ARBA" id="ARBA00004196"/>
    </source>
</evidence>
<dbReference type="RefSeq" id="WP_184223926.1">
    <property type="nucleotide sequence ID" value="NZ_JACIIU010000015.1"/>
</dbReference>
<reference evidence="6 7" key="1">
    <citation type="submission" date="2020-08" db="EMBL/GenBank/DDBJ databases">
        <title>Genomic Encyclopedia of Type Strains, Phase IV (KMG-IV): sequencing the most valuable type-strain genomes for metagenomic binning, comparative biology and taxonomic classification.</title>
        <authorList>
            <person name="Goeker M."/>
        </authorList>
    </citation>
    <scope>NUCLEOTIDE SEQUENCE [LARGE SCALE GENOMIC DNA]</scope>
    <source>
        <strain evidence="6 7">DSM 22336</strain>
    </source>
</reference>
<comment type="subcellular location">
    <subcellularLocation>
        <location evidence="1">Cell envelope</location>
    </subcellularLocation>
</comment>
<dbReference type="SUPFAM" id="SSF53850">
    <property type="entry name" value="Periplasmic binding protein-like II"/>
    <property type="match status" value="1"/>
</dbReference>
<keyword evidence="7" id="KW-1185">Reference proteome</keyword>
<dbReference type="Gene3D" id="3.40.190.10">
    <property type="entry name" value="Periplasmic binding protein-like II"/>
    <property type="match status" value="2"/>
</dbReference>
<dbReference type="AlphaFoldDB" id="A0A841LXE9"/>
<comment type="similarity">
    <text evidence="2 4">Belongs to the bacterial solute-binding protein 3 family.</text>
</comment>
<dbReference type="PROSITE" id="PS01039">
    <property type="entry name" value="SBP_BACTERIAL_3"/>
    <property type="match status" value="1"/>
</dbReference>
<keyword evidence="3" id="KW-0732">Signal</keyword>
<protein>
    <submittedName>
        <fullName evidence="6">ABC-type amino acid transport substrate-binding protein</fullName>
    </submittedName>
</protein>
<dbReference type="GO" id="GO:0030313">
    <property type="term" value="C:cell envelope"/>
    <property type="evidence" value="ECO:0007669"/>
    <property type="project" value="UniProtKB-SubCell"/>
</dbReference>
<dbReference type="EMBL" id="JACIIU010000015">
    <property type="protein sequence ID" value="MBB6262026.1"/>
    <property type="molecule type" value="Genomic_DNA"/>
</dbReference>
<accession>A0A841LXE9</accession>
<evidence type="ECO:0000313" key="6">
    <source>
        <dbReference type="EMBL" id="MBB6262026.1"/>
    </source>
</evidence>
<evidence type="ECO:0000256" key="3">
    <source>
        <dbReference type="ARBA" id="ARBA00022729"/>
    </source>
</evidence>
<gene>
    <name evidence="6" type="ORF">FHS77_002594</name>
</gene>
<evidence type="ECO:0000313" key="7">
    <source>
        <dbReference type="Proteomes" id="UP000555393"/>
    </source>
</evidence>
<evidence type="ECO:0000256" key="4">
    <source>
        <dbReference type="RuleBase" id="RU003744"/>
    </source>
</evidence>
<dbReference type="SMART" id="SM00062">
    <property type="entry name" value="PBPb"/>
    <property type="match status" value="1"/>
</dbReference>
<dbReference type="PANTHER" id="PTHR35936">
    <property type="entry name" value="MEMBRANE-BOUND LYTIC MUREIN TRANSGLYCOSYLASE F"/>
    <property type="match status" value="1"/>
</dbReference>
<comment type="caution">
    <text evidence="6">The sequence shown here is derived from an EMBL/GenBank/DDBJ whole genome shotgun (WGS) entry which is preliminary data.</text>
</comment>
<organism evidence="6 7">
    <name type="scientific">Paenochrobactrum gallinarii</name>
    <dbReference type="NCBI Taxonomy" id="643673"/>
    <lineage>
        <taxon>Bacteria</taxon>
        <taxon>Pseudomonadati</taxon>
        <taxon>Pseudomonadota</taxon>
        <taxon>Alphaproteobacteria</taxon>
        <taxon>Hyphomicrobiales</taxon>
        <taxon>Brucellaceae</taxon>
        <taxon>Paenochrobactrum</taxon>
    </lineage>
</organism>
<dbReference type="InterPro" id="IPR001638">
    <property type="entry name" value="Solute-binding_3/MltF_N"/>
</dbReference>
<dbReference type="Proteomes" id="UP000555393">
    <property type="component" value="Unassembled WGS sequence"/>
</dbReference>
<dbReference type="InterPro" id="IPR018313">
    <property type="entry name" value="SBP_3_CS"/>
</dbReference>
<dbReference type="Pfam" id="PF00497">
    <property type="entry name" value="SBP_bac_3"/>
    <property type="match status" value="1"/>
</dbReference>
<proteinExistence type="inferred from homology"/>